<evidence type="ECO:0000256" key="5">
    <source>
        <dbReference type="ARBA" id="ARBA00023277"/>
    </source>
</evidence>
<keyword evidence="4" id="KW-0294">Fucose metabolism</keyword>
<dbReference type="PIRSF" id="PIRSF009360">
    <property type="entry name" value="UCP009360"/>
    <property type="match status" value="1"/>
</dbReference>
<dbReference type="PANTHER" id="PTHR31818:SF1">
    <property type="entry name" value="O-FUCOSYLTRANSFERASE 16"/>
    <property type="match status" value="1"/>
</dbReference>
<dbReference type="InterPro" id="IPR019378">
    <property type="entry name" value="GDP-Fuc_O-FucTrfase"/>
</dbReference>
<evidence type="ECO:0000256" key="6">
    <source>
        <dbReference type="ARBA" id="ARBA00030350"/>
    </source>
</evidence>
<dbReference type="GO" id="GO:0006004">
    <property type="term" value="P:fucose metabolic process"/>
    <property type="evidence" value="ECO:0007669"/>
    <property type="project" value="UniProtKB-KW"/>
</dbReference>
<comment type="similarity">
    <text evidence="1">Belongs to the glycosyltransferase GT106 family.</text>
</comment>
<keyword evidence="8" id="KW-1133">Transmembrane helix</keyword>
<dbReference type="Proteomes" id="UP000231279">
    <property type="component" value="Unassembled WGS sequence"/>
</dbReference>
<protein>
    <recommendedName>
        <fullName evidence="6">O-fucosyltransferase family protein</fullName>
    </recommendedName>
</protein>
<feature type="compositionally biased region" description="Polar residues" evidence="7">
    <location>
        <begin position="529"/>
        <end position="541"/>
    </location>
</feature>
<dbReference type="OrthoDB" id="1882547at2759"/>
<keyword evidence="8" id="KW-0812">Transmembrane</keyword>
<dbReference type="PANTHER" id="PTHR31818">
    <property type="entry name" value="O-FUCOSYLTRANSFERASE 16"/>
    <property type="match status" value="1"/>
</dbReference>
<keyword evidence="5" id="KW-0119">Carbohydrate metabolism</keyword>
<evidence type="ECO:0000256" key="8">
    <source>
        <dbReference type="SAM" id="Phobius"/>
    </source>
</evidence>
<accession>A0A2G9G005</accession>
<feature type="region of interest" description="Disordered" evidence="7">
    <location>
        <begin position="498"/>
        <end position="555"/>
    </location>
</feature>
<evidence type="ECO:0000256" key="4">
    <source>
        <dbReference type="ARBA" id="ARBA00023253"/>
    </source>
</evidence>
<proteinExistence type="inferred from homology"/>
<evidence type="ECO:0000256" key="3">
    <source>
        <dbReference type="ARBA" id="ARBA00022679"/>
    </source>
</evidence>
<dbReference type="STRING" id="429701.A0A2G9G005"/>
<dbReference type="CDD" id="cd11299">
    <property type="entry name" value="O-FucT_plant"/>
    <property type="match status" value="1"/>
</dbReference>
<name>A0A2G9G005_9LAMI</name>
<reference evidence="10" key="1">
    <citation type="journal article" date="2018" name="Gigascience">
        <title>Genome assembly of the Pink Ipe (Handroanthus impetiginosus, Bignoniaceae), a highly valued, ecologically keystone Neotropical timber forest tree.</title>
        <authorList>
            <person name="Silva-Junior O.B."/>
            <person name="Grattapaglia D."/>
            <person name="Novaes E."/>
            <person name="Collevatti R.G."/>
        </authorList>
    </citation>
    <scope>NUCLEOTIDE SEQUENCE [LARGE SCALE GENOMIC DNA]</scope>
    <source>
        <strain evidence="10">cv. UFG-1</strain>
    </source>
</reference>
<dbReference type="EMBL" id="NKXS01008234">
    <property type="protein sequence ID" value="PIM98620.1"/>
    <property type="molecule type" value="Genomic_DNA"/>
</dbReference>
<dbReference type="AlphaFoldDB" id="A0A2G9G005"/>
<dbReference type="InterPro" id="IPR024709">
    <property type="entry name" value="FucosylTrfase_pln"/>
</dbReference>
<keyword evidence="10" id="KW-1185">Reference proteome</keyword>
<feature type="compositionally biased region" description="Acidic residues" evidence="7">
    <location>
        <begin position="542"/>
        <end position="555"/>
    </location>
</feature>
<organism evidence="9 10">
    <name type="scientific">Handroanthus impetiginosus</name>
    <dbReference type="NCBI Taxonomy" id="429701"/>
    <lineage>
        <taxon>Eukaryota</taxon>
        <taxon>Viridiplantae</taxon>
        <taxon>Streptophyta</taxon>
        <taxon>Embryophyta</taxon>
        <taxon>Tracheophyta</taxon>
        <taxon>Spermatophyta</taxon>
        <taxon>Magnoliopsida</taxon>
        <taxon>eudicotyledons</taxon>
        <taxon>Gunneridae</taxon>
        <taxon>Pentapetalae</taxon>
        <taxon>asterids</taxon>
        <taxon>lamiids</taxon>
        <taxon>Lamiales</taxon>
        <taxon>Bignoniaceae</taxon>
        <taxon>Crescentiina</taxon>
        <taxon>Tabebuia alliance</taxon>
        <taxon>Handroanthus</taxon>
    </lineage>
</organism>
<evidence type="ECO:0000313" key="9">
    <source>
        <dbReference type="EMBL" id="PIM98620.1"/>
    </source>
</evidence>
<keyword evidence="3" id="KW-0808">Transferase</keyword>
<keyword evidence="8" id="KW-0472">Membrane</keyword>
<dbReference type="GO" id="GO:0016757">
    <property type="term" value="F:glycosyltransferase activity"/>
    <property type="evidence" value="ECO:0007669"/>
    <property type="project" value="UniProtKB-KW"/>
</dbReference>
<comment type="caution">
    <text evidence="9">The sequence shown here is derived from an EMBL/GenBank/DDBJ whole genome shotgun (WGS) entry which is preliminary data.</text>
</comment>
<evidence type="ECO:0000256" key="2">
    <source>
        <dbReference type="ARBA" id="ARBA00022676"/>
    </source>
</evidence>
<evidence type="ECO:0000256" key="7">
    <source>
        <dbReference type="SAM" id="MobiDB-lite"/>
    </source>
</evidence>
<keyword evidence="2" id="KW-0328">Glycosyltransferase</keyword>
<evidence type="ECO:0000313" key="10">
    <source>
        <dbReference type="Proteomes" id="UP000231279"/>
    </source>
</evidence>
<dbReference type="Pfam" id="PF10250">
    <property type="entry name" value="O-FucT"/>
    <property type="match status" value="1"/>
</dbReference>
<feature type="compositionally biased region" description="Acidic residues" evidence="7">
    <location>
        <begin position="512"/>
        <end position="528"/>
    </location>
</feature>
<sequence>MINFAANLFPPYPVNYSIIIGNKRNTSNIRSATLGRHCMAVPRRRHRYPRRLVPAISVISVALLFLLFVLISFLAPSPATNDHLRHSMVHPVSRKIMNNDTEEGSEAPVFHVPDSEEARNRDLWSSKNAQLYYGCSNSSSIFAKAAVVTQPNRYLAIATSGGLNQQRTGLDKKSFWRDASNFSEIFNVSWFLSYLEKDVKIIKELPRRRGQIWNAYTMRVPRKCNERCYIKRLLPVLTTKHAVQLTKFDYRLSNRLDTDLQKLRCRVNYHALKFTDPILEMGAKLVQRMRMRSKHFIALHLRFEPDMLAFSGCYYGGGDKERRELGKIRRRWKTLHITNPDRGRRQGRCPLTPEEVGLLLRALGYNKQTHIYVASGEVYGGEETLAPLKALFPNFYSKDTIASKEELEPFSTFSSRMAALDFIVRYFGHKPTIRPNAKKLYRLFLNRHNMSWEDFASRVRKFQIGFMGAPKEVRPGRGVFHENPACCICEDSEAKTKRASAQQETGKGDQDLNNELEWSDPDDDEDDLASQQGSNLYNETTLDNEEPELDELISD</sequence>
<feature type="transmembrane region" description="Helical" evidence="8">
    <location>
        <begin position="52"/>
        <end position="75"/>
    </location>
</feature>
<gene>
    <name evidence="9" type="ORF">CDL12_28898</name>
</gene>
<evidence type="ECO:0000256" key="1">
    <source>
        <dbReference type="ARBA" id="ARBA00007737"/>
    </source>
</evidence>